<feature type="region of interest" description="Disordered" evidence="1">
    <location>
        <begin position="221"/>
        <end position="274"/>
    </location>
</feature>
<feature type="compositionally biased region" description="Basic residues" evidence="1">
    <location>
        <begin position="1"/>
        <end position="11"/>
    </location>
</feature>
<protein>
    <recommendedName>
        <fullName evidence="4">Myb-like domain-containing protein</fullName>
    </recommendedName>
</protein>
<feature type="region of interest" description="Disordered" evidence="1">
    <location>
        <begin position="1"/>
        <end position="162"/>
    </location>
</feature>
<dbReference type="Proteomes" id="UP000248961">
    <property type="component" value="Unassembled WGS sequence"/>
</dbReference>
<feature type="compositionally biased region" description="Polar residues" evidence="1">
    <location>
        <begin position="152"/>
        <end position="162"/>
    </location>
</feature>
<dbReference type="OrthoDB" id="2143914at2759"/>
<dbReference type="STRING" id="1450537.A0A395HT94"/>
<sequence length="594" mass="64669">MSRRSSRKSRRPSQCSLPFQSLDRLQRSRKFQLPSGTSLDLPEESMGESTPLIGDIISASLSRSPSMGVLEDTLGPERAPHTERVNIDERAVGDSQSQVATTDAAGDTGSKTRCPESLGYEGLGAEEPSAGRGGRGNRGPADDDKGVAVSDPVQSRPSTGQSCRACCHLRANIGGLEQFTSVSEKSPTREQGRQVKAMAGNASSRASYHYEDWNDNWDSENGQAVDGLSKHPILTSRPIRDSNERQTTRSSSDNTTRKGSVPSQRRPDGNFRPASSEAQEVFGRGILRIQPHGPRNAYIITFLPDVIEAAPKSSASELCEEPSSSTGRGPTNPTNTSTVDSVPGAQKHIPIDPLILADDGPLESGDLHQPFSLGDDPKLSEAICSYPDPPPLFYSALDQRDSIRPRQGEDTQSTSSPNDRHSVAVGNPPSRDSPNSAHGGRQSKSRKRKRCRLDGRPLKRVLGPHTSAPGGNPFAPLYTYLQSLPLDKRLQLLPWLLDDSPPHYMPTPDLLATGNGDVRPASRLPQRSESCEPHGSSRKGMPYSPEDRDLLLKLRRDEKRPWSEVIRLFSDQFPGRSRGAIQVFWSTTLKEGAV</sequence>
<dbReference type="EMBL" id="KZ824304">
    <property type="protein sequence ID" value="RAL09434.1"/>
    <property type="molecule type" value="Genomic_DNA"/>
</dbReference>
<accession>A0A395HT94</accession>
<feature type="region of interest" description="Disordered" evidence="1">
    <location>
        <begin position="355"/>
        <end position="374"/>
    </location>
</feature>
<keyword evidence="3" id="KW-1185">Reference proteome</keyword>
<proteinExistence type="predicted"/>
<dbReference type="RefSeq" id="XP_025548588.1">
    <property type="nucleotide sequence ID" value="XM_025690288.1"/>
</dbReference>
<organism evidence="2 3">
    <name type="scientific">Aspergillus homomorphus (strain CBS 101889)</name>
    <dbReference type="NCBI Taxonomy" id="1450537"/>
    <lineage>
        <taxon>Eukaryota</taxon>
        <taxon>Fungi</taxon>
        <taxon>Dikarya</taxon>
        <taxon>Ascomycota</taxon>
        <taxon>Pezizomycotina</taxon>
        <taxon>Eurotiomycetes</taxon>
        <taxon>Eurotiomycetidae</taxon>
        <taxon>Eurotiales</taxon>
        <taxon>Aspergillaceae</taxon>
        <taxon>Aspergillus</taxon>
        <taxon>Aspergillus subgen. Circumdati</taxon>
    </lineage>
</organism>
<feature type="region of interest" description="Disordered" evidence="1">
    <location>
        <begin position="519"/>
        <end position="545"/>
    </location>
</feature>
<feature type="compositionally biased region" description="Basic and acidic residues" evidence="1">
    <location>
        <begin position="238"/>
        <end position="247"/>
    </location>
</feature>
<feature type="region of interest" description="Disordered" evidence="1">
    <location>
        <begin position="405"/>
        <end position="473"/>
    </location>
</feature>
<reference evidence="2 3" key="1">
    <citation type="submission" date="2018-02" db="EMBL/GenBank/DDBJ databases">
        <title>The genomes of Aspergillus section Nigri reveals drivers in fungal speciation.</title>
        <authorList>
            <consortium name="DOE Joint Genome Institute"/>
            <person name="Vesth T.C."/>
            <person name="Nybo J."/>
            <person name="Theobald S."/>
            <person name="Brandl J."/>
            <person name="Frisvad J.C."/>
            <person name="Nielsen K.F."/>
            <person name="Lyhne E.K."/>
            <person name="Kogle M.E."/>
            <person name="Kuo A."/>
            <person name="Riley R."/>
            <person name="Clum A."/>
            <person name="Nolan M."/>
            <person name="Lipzen A."/>
            <person name="Salamov A."/>
            <person name="Henrissat B."/>
            <person name="Wiebenga A."/>
            <person name="De vries R.P."/>
            <person name="Grigoriev I.V."/>
            <person name="Mortensen U.H."/>
            <person name="Andersen M.R."/>
            <person name="Baker S.E."/>
        </authorList>
    </citation>
    <scope>NUCLEOTIDE SEQUENCE [LARGE SCALE GENOMIC DNA]</scope>
    <source>
        <strain evidence="2 3">CBS 101889</strain>
    </source>
</reference>
<feature type="compositionally biased region" description="Basic and acidic residues" evidence="1">
    <location>
        <begin position="78"/>
        <end position="92"/>
    </location>
</feature>
<gene>
    <name evidence="2" type="ORF">BO97DRAFT_168897</name>
</gene>
<feature type="compositionally biased region" description="Basic residues" evidence="1">
    <location>
        <begin position="441"/>
        <end position="451"/>
    </location>
</feature>
<name>A0A395HT94_ASPHC</name>
<dbReference type="AlphaFoldDB" id="A0A395HT94"/>
<evidence type="ECO:0008006" key="4">
    <source>
        <dbReference type="Google" id="ProtNLM"/>
    </source>
</evidence>
<evidence type="ECO:0000256" key="1">
    <source>
        <dbReference type="SAM" id="MobiDB-lite"/>
    </source>
</evidence>
<evidence type="ECO:0000313" key="3">
    <source>
        <dbReference type="Proteomes" id="UP000248961"/>
    </source>
</evidence>
<dbReference type="VEuPathDB" id="FungiDB:BO97DRAFT_168897"/>
<feature type="region of interest" description="Disordered" evidence="1">
    <location>
        <begin position="180"/>
        <end position="205"/>
    </location>
</feature>
<feature type="compositionally biased region" description="Polar residues" evidence="1">
    <location>
        <begin position="322"/>
        <end position="340"/>
    </location>
</feature>
<feature type="compositionally biased region" description="Polar residues" evidence="1">
    <location>
        <begin position="248"/>
        <end position="263"/>
    </location>
</feature>
<evidence type="ECO:0000313" key="2">
    <source>
        <dbReference type="EMBL" id="RAL09434.1"/>
    </source>
</evidence>
<dbReference type="GeneID" id="37194577"/>
<feature type="region of interest" description="Disordered" evidence="1">
    <location>
        <begin position="313"/>
        <end position="346"/>
    </location>
</feature>